<dbReference type="NCBIfam" id="TIGR03988">
    <property type="entry name" value="antisig_RsrA"/>
    <property type="match status" value="1"/>
</dbReference>
<reference evidence="1 2" key="1">
    <citation type="submission" date="2014-07" db="EMBL/GenBank/DDBJ databases">
        <title>Complete genome sequence of Corynebacterium atypicum DSM 44849: identifiction of the mycolic acid biosynthesis genes.</title>
        <authorList>
            <person name="Tippelt A."/>
            <person name="Mollmann S."/>
            <person name="Albersmeier A."/>
            <person name="Jaenicke S."/>
            <person name="Ruckert C."/>
            <person name="Tauch A."/>
        </authorList>
    </citation>
    <scope>NUCLEOTIDE SEQUENCE [LARGE SCALE GENOMIC DNA]</scope>
    <source>
        <strain evidence="1 2">R2070</strain>
    </source>
</reference>
<accession>A0ABN4DC86</accession>
<name>A0ABN4DC86_9CORY</name>
<keyword evidence="2" id="KW-1185">Reference proteome</keyword>
<evidence type="ECO:0000313" key="2">
    <source>
        <dbReference type="Proteomes" id="UP000028504"/>
    </source>
</evidence>
<dbReference type="EMBL" id="CP008944">
    <property type="protein sequence ID" value="AIG63793.1"/>
    <property type="molecule type" value="Genomic_DNA"/>
</dbReference>
<proteinExistence type="predicted"/>
<evidence type="ECO:0008006" key="3">
    <source>
        <dbReference type="Google" id="ProtNLM"/>
    </source>
</evidence>
<dbReference type="Proteomes" id="UP000028504">
    <property type="component" value="Chromosome"/>
</dbReference>
<dbReference type="InterPro" id="IPR024020">
    <property type="entry name" value="Anit_sigma_mycothiol_RsrA"/>
</dbReference>
<protein>
    <recommendedName>
        <fullName evidence="3">Zinc-finger domain-containing protein</fullName>
    </recommendedName>
</protein>
<sequence>MGAQPSADGNGCNCAELESRLVQLLDAGLPAGECARLRAEILSCPACAARLEREEALRALLRSCCHATRAPQSLKARVSYQLRVTRWSW</sequence>
<gene>
    <name evidence="1" type="ORF">CATYP_02825</name>
</gene>
<evidence type="ECO:0000313" key="1">
    <source>
        <dbReference type="EMBL" id="AIG63793.1"/>
    </source>
</evidence>
<organism evidence="1 2">
    <name type="scientific">Corynebacterium atypicum</name>
    <dbReference type="NCBI Taxonomy" id="191610"/>
    <lineage>
        <taxon>Bacteria</taxon>
        <taxon>Bacillati</taxon>
        <taxon>Actinomycetota</taxon>
        <taxon>Actinomycetes</taxon>
        <taxon>Mycobacteriales</taxon>
        <taxon>Corynebacteriaceae</taxon>
        <taxon>Corynebacterium</taxon>
    </lineage>
</organism>